<evidence type="ECO:0000256" key="1">
    <source>
        <dbReference type="SAM" id="Phobius"/>
    </source>
</evidence>
<evidence type="ECO:0000313" key="2">
    <source>
        <dbReference type="EMBL" id="EFM64679.1"/>
    </source>
</evidence>
<dbReference type="AlphaFoldDB" id="E0E372"/>
<organism evidence="2 3">
    <name type="scientific">Peptostreptococcus stomatis DSM 17678</name>
    <dbReference type="NCBI Taxonomy" id="596315"/>
    <lineage>
        <taxon>Bacteria</taxon>
        <taxon>Bacillati</taxon>
        <taxon>Bacillota</taxon>
        <taxon>Clostridia</taxon>
        <taxon>Peptostreptococcales</taxon>
        <taxon>Peptostreptococcaceae</taxon>
        <taxon>Peptostreptococcus</taxon>
    </lineage>
</organism>
<feature type="transmembrane region" description="Helical" evidence="1">
    <location>
        <begin position="12"/>
        <end position="35"/>
    </location>
</feature>
<dbReference type="Proteomes" id="UP000003244">
    <property type="component" value="Unassembled WGS sequence"/>
</dbReference>
<evidence type="ECO:0000313" key="3">
    <source>
        <dbReference type="Proteomes" id="UP000003244"/>
    </source>
</evidence>
<accession>E0E372</accession>
<dbReference type="EMBL" id="ADGQ01000054">
    <property type="protein sequence ID" value="EFM64679.1"/>
    <property type="molecule type" value="Genomic_DNA"/>
</dbReference>
<comment type="caution">
    <text evidence="2">The sequence shown here is derived from an EMBL/GenBank/DDBJ whole genome shotgun (WGS) entry which is preliminary data.</text>
</comment>
<name>E0E372_9FIRM</name>
<keyword evidence="1" id="KW-0812">Transmembrane</keyword>
<sequence length="154" mass="16876">MDEFISWCNANVGFVSLLLSALTLLVSIIAVIVSIHTARLPYKKKVLVVTGHTVSGAGLGLHITATNVGNRNISIKMIGYLIGDQVYVNKNTLFDSQVNLAQGETTSQYYDISEFKTVLSGLKVSPFLKIKALVEDTEGTRYKKNLARVKTIIE</sequence>
<keyword evidence="1" id="KW-1133">Transmembrane helix</keyword>
<dbReference type="RefSeq" id="WP_007789586.1">
    <property type="nucleotide sequence ID" value="NZ_ADGQ01000054.1"/>
</dbReference>
<dbReference type="STRING" id="596315.HMPREF0634_0699"/>
<proteinExistence type="predicted"/>
<reference evidence="2 3" key="1">
    <citation type="submission" date="2010-08" db="EMBL/GenBank/DDBJ databases">
        <authorList>
            <person name="Harkins D.M."/>
            <person name="Madupu R."/>
            <person name="Durkin A.S."/>
            <person name="Torralba M."/>
            <person name="Methe B."/>
            <person name="Sutton G.G."/>
            <person name="Nelson K.E."/>
        </authorList>
    </citation>
    <scope>NUCLEOTIDE SEQUENCE [LARGE SCALE GENOMIC DNA]</scope>
    <source>
        <strain evidence="2 3">DSM 17678</strain>
    </source>
</reference>
<protein>
    <submittedName>
        <fullName evidence="2">Uncharacterized protein</fullName>
    </submittedName>
</protein>
<gene>
    <name evidence="2" type="ORF">HMPREF0634_0699</name>
</gene>
<keyword evidence="3" id="KW-1185">Reference proteome</keyword>
<keyword evidence="1" id="KW-0472">Membrane</keyword>
<dbReference type="OrthoDB" id="3034617at2"/>
<dbReference type="GeneID" id="84800710"/>